<reference evidence="2" key="1">
    <citation type="submission" date="2021-10" db="EMBL/GenBank/DDBJ databases">
        <authorList>
            <person name="Criscuolo A."/>
        </authorList>
    </citation>
    <scope>NUCLEOTIDE SEQUENCE</scope>
    <source>
        <strain evidence="2">CIP111885</strain>
    </source>
</reference>
<dbReference type="EMBL" id="CAKJTG010000014">
    <property type="protein sequence ID" value="CAG9608963.1"/>
    <property type="molecule type" value="Genomic_DNA"/>
</dbReference>
<dbReference type="Proteomes" id="UP000789845">
    <property type="component" value="Unassembled WGS sequence"/>
</dbReference>
<gene>
    <name evidence="2" type="ORF">NEOCIP111885_02681</name>
</gene>
<evidence type="ECO:0008006" key="4">
    <source>
        <dbReference type="Google" id="ProtNLM"/>
    </source>
</evidence>
<name>A0A9C7GB59_9BACI</name>
<evidence type="ECO:0000313" key="2">
    <source>
        <dbReference type="EMBL" id="CAG9608963.1"/>
    </source>
</evidence>
<protein>
    <recommendedName>
        <fullName evidence="4">Glycogen biosynthesis protein GlgD</fullName>
    </recommendedName>
</protein>
<sequence length="63" mass="7236">MKKRSKKNNPEQKTRDGQNNQDLELGTDFDPVKKAKLAYEQSGGQPVKSKMHQEQNQVGKTRH</sequence>
<evidence type="ECO:0000313" key="3">
    <source>
        <dbReference type="Proteomes" id="UP000789845"/>
    </source>
</evidence>
<dbReference type="RefSeq" id="WP_230497204.1">
    <property type="nucleotide sequence ID" value="NZ_CAKJTG010000014.1"/>
</dbReference>
<evidence type="ECO:0000256" key="1">
    <source>
        <dbReference type="SAM" id="MobiDB-lite"/>
    </source>
</evidence>
<comment type="caution">
    <text evidence="2">The sequence shown here is derived from an EMBL/GenBank/DDBJ whole genome shotgun (WGS) entry which is preliminary data.</text>
</comment>
<accession>A0A9C7GB59</accession>
<organism evidence="2 3">
    <name type="scientific">Pseudoneobacillus rhizosphaerae</name>
    <dbReference type="NCBI Taxonomy" id="2880968"/>
    <lineage>
        <taxon>Bacteria</taxon>
        <taxon>Bacillati</taxon>
        <taxon>Bacillota</taxon>
        <taxon>Bacilli</taxon>
        <taxon>Bacillales</taxon>
        <taxon>Bacillaceae</taxon>
        <taxon>Pseudoneobacillus</taxon>
    </lineage>
</organism>
<proteinExistence type="predicted"/>
<keyword evidence="3" id="KW-1185">Reference proteome</keyword>
<dbReference type="AlphaFoldDB" id="A0A9C7GB59"/>
<feature type="region of interest" description="Disordered" evidence="1">
    <location>
        <begin position="1"/>
        <end position="63"/>
    </location>
</feature>
<feature type="compositionally biased region" description="Polar residues" evidence="1">
    <location>
        <begin position="54"/>
        <end position="63"/>
    </location>
</feature>